<evidence type="ECO:0000256" key="6">
    <source>
        <dbReference type="ARBA" id="ARBA00022989"/>
    </source>
</evidence>
<feature type="domain" description="Amino acid permease/ SLC12A" evidence="9">
    <location>
        <begin position="19"/>
        <end position="427"/>
    </location>
</feature>
<feature type="transmembrane region" description="Helical" evidence="8">
    <location>
        <begin position="43"/>
        <end position="62"/>
    </location>
</feature>
<keyword evidence="2" id="KW-0813">Transport</keyword>
<evidence type="ECO:0000256" key="3">
    <source>
        <dbReference type="ARBA" id="ARBA00022475"/>
    </source>
</evidence>
<evidence type="ECO:0000256" key="4">
    <source>
        <dbReference type="ARBA" id="ARBA00022692"/>
    </source>
</evidence>
<comment type="caution">
    <text evidence="10">The sequence shown here is derived from an EMBL/GenBank/DDBJ whole genome shotgun (WGS) entry which is preliminary data.</text>
</comment>
<dbReference type="InterPro" id="IPR004840">
    <property type="entry name" value="Amino_acid_permease_CS"/>
</dbReference>
<keyword evidence="5" id="KW-0029">Amino-acid transport</keyword>
<sequence length="456" mass="50761">MKKLNDSKNNMKRELSNRHIQLISIGGTIGTGLFLGASRSIAFTGPSIMLVYLAAGIFMFLLTRAMGEMLYMDPDQHTFINFISKYLGKPLGFFSGWTYWLSIIFTGMGELTAVGIYFQFWFPKMPMWIIQLMFLAAIMSINLITVKFFGEAEFWFAMIKISAIVALILTSIFMLATDFKTPIGAVGLTNISKNFQLFPNGFKNFVMAFPMVFFAYQGIEFVGITTSETKNPRAVLPKAINQIIIRILIFYIGSLIAIMLIYPWQSLDPKQSPFVWIFKLLGISWAAGLINFVVLTAASSTLNSILYSSGRHLYQLASDSSGKFNKNCAVISKNGVPARTICLSALAVAVSPIINSIPTIKDAFSVIASVSSGAYLLIYILTLFAHRKYTQSKDYLANGFLMPKPKFFGPLTIAFMVFILISMLFQKETCPGVVTALIWLVVFGGYSLAKYKNENS</sequence>
<proteinExistence type="predicted"/>
<feature type="transmembrane region" description="Helical" evidence="8">
    <location>
        <begin position="20"/>
        <end position="37"/>
    </location>
</feature>
<evidence type="ECO:0000313" key="11">
    <source>
        <dbReference type="Proteomes" id="UP000181728"/>
    </source>
</evidence>
<evidence type="ECO:0000256" key="8">
    <source>
        <dbReference type="SAM" id="Phobius"/>
    </source>
</evidence>
<comment type="subcellular location">
    <subcellularLocation>
        <location evidence="1">Cell membrane</location>
        <topology evidence="1">Multi-pass membrane protein</topology>
    </subcellularLocation>
</comment>
<dbReference type="Proteomes" id="UP000181728">
    <property type="component" value="Unassembled WGS sequence"/>
</dbReference>
<evidence type="ECO:0000256" key="7">
    <source>
        <dbReference type="ARBA" id="ARBA00023136"/>
    </source>
</evidence>
<gene>
    <name evidence="10" type="ORF">ATX59_08680</name>
</gene>
<name>A0A6N3ZZ84_OENOE</name>
<feature type="transmembrane region" description="Helical" evidence="8">
    <location>
        <begin position="407"/>
        <end position="425"/>
    </location>
</feature>
<evidence type="ECO:0000313" key="10">
    <source>
        <dbReference type="EMBL" id="OIM20495.1"/>
    </source>
</evidence>
<keyword evidence="4 8" id="KW-0812">Transmembrane</keyword>
<dbReference type="InterPro" id="IPR004841">
    <property type="entry name" value="AA-permease/SLC12A_dom"/>
</dbReference>
<dbReference type="AlphaFoldDB" id="A0A6N3ZZ84"/>
<feature type="transmembrane region" description="Helical" evidence="8">
    <location>
        <begin position="157"/>
        <end position="176"/>
    </location>
</feature>
<feature type="transmembrane region" description="Helical" evidence="8">
    <location>
        <begin position="276"/>
        <end position="298"/>
    </location>
</feature>
<dbReference type="FunFam" id="1.20.1740.10:FF:000001">
    <property type="entry name" value="Amino acid permease"/>
    <property type="match status" value="1"/>
</dbReference>
<dbReference type="GO" id="GO:0055085">
    <property type="term" value="P:transmembrane transport"/>
    <property type="evidence" value="ECO:0007669"/>
    <property type="project" value="InterPro"/>
</dbReference>
<feature type="transmembrane region" description="Helical" evidence="8">
    <location>
        <begin position="363"/>
        <end position="386"/>
    </location>
</feature>
<feature type="transmembrane region" description="Helical" evidence="8">
    <location>
        <begin position="99"/>
        <end position="122"/>
    </location>
</feature>
<evidence type="ECO:0000256" key="2">
    <source>
        <dbReference type="ARBA" id="ARBA00022448"/>
    </source>
</evidence>
<organism evidence="10 11">
    <name type="scientific">Oenococcus oeni</name>
    <name type="common">Leuconostoc oenos</name>
    <dbReference type="NCBI Taxonomy" id="1247"/>
    <lineage>
        <taxon>Bacteria</taxon>
        <taxon>Bacillati</taxon>
        <taxon>Bacillota</taxon>
        <taxon>Bacilli</taxon>
        <taxon>Lactobacillales</taxon>
        <taxon>Lactobacillaceae</taxon>
        <taxon>Oenococcus</taxon>
    </lineage>
</organism>
<accession>A0A6N3ZZ84</accession>
<feature type="transmembrane region" description="Helical" evidence="8">
    <location>
        <begin position="128"/>
        <end position="150"/>
    </location>
</feature>
<dbReference type="PIRSF" id="PIRSF006060">
    <property type="entry name" value="AA_transporter"/>
    <property type="match status" value="1"/>
</dbReference>
<dbReference type="PROSITE" id="PS00218">
    <property type="entry name" value="AMINO_ACID_PERMEASE_1"/>
    <property type="match status" value="1"/>
</dbReference>
<feature type="transmembrane region" description="Helical" evidence="8">
    <location>
        <begin position="243"/>
        <end position="264"/>
    </location>
</feature>
<keyword evidence="3" id="KW-1003">Cell membrane</keyword>
<evidence type="ECO:0000259" key="9">
    <source>
        <dbReference type="Pfam" id="PF00324"/>
    </source>
</evidence>
<dbReference type="PANTHER" id="PTHR43495">
    <property type="entry name" value="GABA PERMEASE"/>
    <property type="match status" value="1"/>
</dbReference>
<dbReference type="GO" id="GO:0006865">
    <property type="term" value="P:amino acid transport"/>
    <property type="evidence" value="ECO:0007669"/>
    <property type="project" value="UniProtKB-KW"/>
</dbReference>
<feature type="transmembrane region" description="Helical" evidence="8">
    <location>
        <begin position="336"/>
        <end position="357"/>
    </location>
</feature>
<keyword evidence="6 8" id="KW-1133">Transmembrane helix</keyword>
<dbReference type="RefSeq" id="WP_071420124.1">
    <property type="nucleotide sequence ID" value="NZ_MLLI01000192.1"/>
</dbReference>
<protein>
    <submittedName>
        <fullName evidence="10">Amino acid transporter</fullName>
    </submittedName>
</protein>
<evidence type="ECO:0000256" key="5">
    <source>
        <dbReference type="ARBA" id="ARBA00022970"/>
    </source>
</evidence>
<reference evidence="10 11" key="1">
    <citation type="journal article" date="2016" name="BMC Genomics">
        <title>Consensus pan-genome assembly of the specialised wine bacterium Oenococcus oeni.</title>
        <authorList>
            <person name="Sternes P.R."/>
            <person name="Borneman A.R."/>
        </authorList>
    </citation>
    <scope>NUCLEOTIDE SEQUENCE [LARGE SCALE GENOMIC DNA]</scope>
    <source>
        <strain evidence="10 11">AWRIB661</strain>
    </source>
</reference>
<evidence type="ECO:0000256" key="1">
    <source>
        <dbReference type="ARBA" id="ARBA00004651"/>
    </source>
</evidence>
<dbReference type="GO" id="GO:0005886">
    <property type="term" value="C:plasma membrane"/>
    <property type="evidence" value="ECO:0007669"/>
    <property type="project" value="UniProtKB-SubCell"/>
</dbReference>
<dbReference type="EMBL" id="MLOK01000056">
    <property type="protein sequence ID" value="OIM20495.1"/>
    <property type="molecule type" value="Genomic_DNA"/>
</dbReference>
<feature type="transmembrane region" description="Helical" evidence="8">
    <location>
        <begin position="431"/>
        <end position="449"/>
    </location>
</feature>
<dbReference type="Gene3D" id="1.20.1740.10">
    <property type="entry name" value="Amino acid/polyamine transporter I"/>
    <property type="match status" value="1"/>
</dbReference>
<feature type="transmembrane region" description="Helical" evidence="8">
    <location>
        <begin position="205"/>
        <end position="222"/>
    </location>
</feature>
<dbReference type="PANTHER" id="PTHR43495:SF6">
    <property type="entry name" value="THREONINE_SERINE TRANSPORTER YBXG-RELATED"/>
    <property type="match status" value="1"/>
</dbReference>
<keyword evidence="7 8" id="KW-0472">Membrane</keyword>
<dbReference type="Pfam" id="PF00324">
    <property type="entry name" value="AA_permease"/>
    <property type="match status" value="1"/>
</dbReference>